<evidence type="ECO:0000313" key="1">
    <source>
        <dbReference type="EMBL" id="GEM76454.1"/>
    </source>
</evidence>
<sequence length="105" mass="12227">MDIPLILSVYLLMLMFKQHQIEGFIDASSDGYWCIDRDGVVHHQNRTLLLIQTDLSTAGLKVSFKLDHGQKVTIWRDSCHDNDYRHLCLVLRQWDKGVNTPFLNN</sequence>
<organism evidence="1 2">
    <name type="scientific">Vibrio sagamiensis NBRC 104589</name>
    <dbReference type="NCBI Taxonomy" id="1219064"/>
    <lineage>
        <taxon>Bacteria</taxon>
        <taxon>Pseudomonadati</taxon>
        <taxon>Pseudomonadota</taxon>
        <taxon>Gammaproteobacteria</taxon>
        <taxon>Vibrionales</taxon>
        <taxon>Vibrionaceae</taxon>
        <taxon>Vibrio</taxon>
    </lineage>
</organism>
<accession>A0A511QGL8</accession>
<dbReference type="EMBL" id="BJXJ01000025">
    <property type="protein sequence ID" value="GEM76454.1"/>
    <property type="molecule type" value="Genomic_DNA"/>
</dbReference>
<gene>
    <name evidence="1" type="ORF">VSA01S_25660</name>
</gene>
<protein>
    <submittedName>
        <fullName evidence="1">Uncharacterized protein</fullName>
    </submittedName>
</protein>
<dbReference type="Proteomes" id="UP000321922">
    <property type="component" value="Unassembled WGS sequence"/>
</dbReference>
<keyword evidence="2" id="KW-1185">Reference proteome</keyword>
<dbReference type="AlphaFoldDB" id="A0A511QGL8"/>
<evidence type="ECO:0000313" key="2">
    <source>
        <dbReference type="Proteomes" id="UP000321922"/>
    </source>
</evidence>
<proteinExistence type="predicted"/>
<name>A0A511QGL8_9VIBR</name>
<reference evidence="1 2" key="1">
    <citation type="submission" date="2019-07" db="EMBL/GenBank/DDBJ databases">
        <title>Whole genome shotgun sequence of Vibrio sagamiensis NBRC 104589.</title>
        <authorList>
            <person name="Hosoyama A."/>
            <person name="Uohara A."/>
            <person name="Ohji S."/>
            <person name="Ichikawa N."/>
        </authorList>
    </citation>
    <scope>NUCLEOTIDE SEQUENCE [LARGE SCALE GENOMIC DNA]</scope>
    <source>
        <strain evidence="1 2">NBRC 104589</strain>
    </source>
</reference>
<comment type="caution">
    <text evidence="1">The sequence shown here is derived from an EMBL/GenBank/DDBJ whole genome shotgun (WGS) entry which is preliminary data.</text>
</comment>